<dbReference type="PANTHER" id="PTHR22946">
    <property type="entry name" value="DIENELACTONE HYDROLASE DOMAIN-CONTAINING PROTEIN-RELATED"/>
    <property type="match status" value="1"/>
</dbReference>
<feature type="region of interest" description="Disordered" evidence="1">
    <location>
        <begin position="327"/>
        <end position="347"/>
    </location>
</feature>
<feature type="domain" description="Dienelactone hydrolase" evidence="2">
    <location>
        <begin position="57"/>
        <end position="240"/>
    </location>
</feature>
<dbReference type="RefSeq" id="WP_379901475.1">
    <property type="nucleotide sequence ID" value="NZ_JBHRTR010000028.1"/>
</dbReference>
<dbReference type="SUPFAM" id="SSF53474">
    <property type="entry name" value="alpha/beta-Hydrolases"/>
    <property type="match status" value="1"/>
</dbReference>
<dbReference type="InterPro" id="IPR029058">
    <property type="entry name" value="AB_hydrolase_fold"/>
</dbReference>
<comment type="caution">
    <text evidence="3">The sequence shown here is derived from an EMBL/GenBank/DDBJ whole genome shotgun (WGS) entry which is preliminary data.</text>
</comment>
<evidence type="ECO:0000313" key="4">
    <source>
        <dbReference type="Proteomes" id="UP001595528"/>
    </source>
</evidence>
<evidence type="ECO:0000313" key="3">
    <source>
        <dbReference type="EMBL" id="MFC3228400.1"/>
    </source>
</evidence>
<sequence>MNGPAEAALPGMPAERSVILEGTEVRPRRVLFPSSDPFLLKDVAAAADSPRQTVGHLFLPDGELRNRPAVVVVQGLGGQKPERELTYGAKLARAGYLALVLDSFGARDREDQRDILKALTTTTWAILADLFGALRFLAAEPAVNPSAIGTMGFSWGGMASVLAAYDQIRRTYLEADGLRFASHVSYYGCSLPRLEDPAAGGADLLVLAGAADANVSVERTRRICQDLERGGARVTLEVLDAFHQWDGKDVERRHVFGALSDIGITVTRDNRLLSEGWNAEITDWLSRTLFAVLDLGWAGYEIQRDPDLHRRTDGMMLAHFQRMALRGGAQPPDPARVPAGALGTAPD</sequence>
<reference evidence="4" key="1">
    <citation type="journal article" date="2019" name="Int. J. Syst. Evol. Microbiol.">
        <title>The Global Catalogue of Microorganisms (GCM) 10K type strain sequencing project: providing services to taxonomists for standard genome sequencing and annotation.</title>
        <authorList>
            <consortium name="The Broad Institute Genomics Platform"/>
            <consortium name="The Broad Institute Genome Sequencing Center for Infectious Disease"/>
            <person name="Wu L."/>
            <person name="Ma J."/>
        </authorList>
    </citation>
    <scope>NUCLEOTIDE SEQUENCE [LARGE SCALE GENOMIC DNA]</scope>
    <source>
        <strain evidence="4">KCTC 42964</strain>
    </source>
</reference>
<keyword evidence="4" id="KW-1185">Reference proteome</keyword>
<proteinExistence type="predicted"/>
<accession>A0ABV7L196</accession>
<dbReference type="InterPro" id="IPR002925">
    <property type="entry name" value="Dienelactn_hydro"/>
</dbReference>
<protein>
    <submittedName>
        <fullName evidence="3">Dienelactone hydrolase family protein</fullName>
        <ecNumber evidence="3">3.1.-.-</ecNumber>
    </submittedName>
</protein>
<evidence type="ECO:0000259" key="2">
    <source>
        <dbReference type="Pfam" id="PF01738"/>
    </source>
</evidence>
<organism evidence="3 4">
    <name type="scientific">Marinibaculum pumilum</name>
    <dbReference type="NCBI Taxonomy" id="1766165"/>
    <lineage>
        <taxon>Bacteria</taxon>
        <taxon>Pseudomonadati</taxon>
        <taxon>Pseudomonadota</taxon>
        <taxon>Alphaproteobacteria</taxon>
        <taxon>Rhodospirillales</taxon>
        <taxon>Rhodospirillaceae</taxon>
        <taxon>Marinibaculum</taxon>
    </lineage>
</organism>
<dbReference type="InterPro" id="IPR050261">
    <property type="entry name" value="FrsA_esterase"/>
</dbReference>
<dbReference type="EMBL" id="JBHRTR010000028">
    <property type="protein sequence ID" value="MFC3228400.1"/>
    <property type="molecule type" value="Genomic_DNA"/>
</dbReference>
<dbReference type="EC" id="3.1.-.-" evidence="3"/>
<keyword evidence="3" id="KW-0378">Hydrolase</keyword>
<gene>
    <name evidence="3" type="ORF">ACFOGJ_14245</name>
</gene>
<dbReference type="GO" id="GO:0016787">
    <property type="term" value="F:hydrolase activity"/>
    <property type="evidence" value="ECO:0007669"/>
    <property type="project" value="UniProtKB-KW"/>
</dbReference>
<dbReference type="Gene3D" id="3.40.50.1820">
    <property type="entry name" value="alpha/beta hydrolase"/>
    <property type="match status" value="1"/>
</dbReference>
<name>A0ABV7L196_9PROT</name>
<dbReference type="Pfam" id="PF01738">
    <property type="entry name" value="DLH"/>
    <property type="match status" value="1"/>
</dbReference>
<evidence type="ECO:0000256" key="1">
    <source>
        <dbReference type="SAM" id="MobiDB-lite"/>
    </source>
</evidence>
<dbReference type="Proteomes" id="UP001595528">
    <property type="component" value="Unassembled WGS sequence"/>
</dbReference>